<accession>A0AB34K5A8</accession>
<proteinExistence type="predicted"/>
<evidence type="ECO:0000256" key="1">
    <source>
        <dbReference type="SAM" id="MobiDB-lite"/>
    </source>
</evidence>
<sequence>MRSVGGGSKPHSSAEIEREGGSLSTGTVGTLVGEAAQFSIRVAYRKWAKGLARCMGEVLAASRGRQIGASAVVGVDGDRT</sequence>
<gene>
    <name evidence="2" type="ORF">AB1Y20_009803</name>
</gene>
<dbReference type="AlphaFoldDB" id="A0AB34K5A8"/>
<name>A0AB34K5A8_PRYPA</name>
<dbReference type="Proteomes" id="UP001515480">
    <property type="component" value="Unassembled WGS sequence"/>
</dbReference>
<evidence type="ECO:0000313" key="3">
    <source>
        <dbReference type="Proteomes" id="UP001515480"/>
    </source>
</evidence>
<feature type="region of interest" description="Disordered" evidence="1">
    <location>
        <begin position="1"/>
        <end position="26"/>
    </location>
</feature>
<evidence type="ECO:0000313" key="2">
    <source>
        <dbReference type="EMBL" id="KAL1528458.1"/>
    </source>
</evidence>
<keyword evidence="3" id="KW-1185">Reference proteome</keyword>
<protein>
    <submittedName>
        <fullName evidence="2">Uncharacterized protein</fullName>
    </submittedName>
</protein>
<comment type="caution">
    <text evidence="2">The sequence shown here is derived from an EMBL/GenBank/DDBJ whole genome shotgun (WGS) entry which is preliminary data.</text>
</comment>
<organism evidence="2 3">
    <name type="scientific">Prymnesium parvum</name>
    <name type="common">Toxic golden alga</name>
    <dbReference type="NCBI Taxonomy" id="97485"/>
    <lineage>
        <taxon>Eukaryota</taxon>
        <taxon>Haptista</taxon>
        <taxon>Haptophyta</taxon>
        <taxon>Prymnesiophyceae</taxon>
        <taxon>Prymnesiales</taxon>
        <taxon>Prymnesiaceae</taxon>
        <taxon>Prymnesium</taxon>
    </lineage>
</organism>
<reference evidence="2 3" key="1">
    <citation type="journal article" date="2024" name="Science">
        <title>Giant polyketide synthase enzymes in the biosynthesis of giant marine polyether toxins.</title>
        <authorList>
            <person name="Fallon T.R."/>
            <person name="Shende V.V."/>
            <person name="Wierzbicki I.H."/>
            <person name="Pendleton A.L."/>
            <person name="Watervoot N.F."/>
            <person name="Auber R.P."/>
            <person name="Gonzalez D.J."/>
            <person name="Wisecaver J.H."/>
            <person name="Moore B.S."/>
        </authorList>
    </citation>
    <scope>NUCLEOTIDE SEQUENCE [LARGE SCALE GENOMIC DNA]</scope>
    <source>
        <strain evidence="2 3">12B1</strain>
    </source>
</reference>
<dbReference type="EMBL" id="JBGBPQ010000002">
    <property type="protein sequence ID" value="KAL1528458.1"/>
    <property type="molecule type" value="Genomic_DNA"/>
</dbReference>